<dbReference type="InterPro" id="IPR000160">
    <property type="entry name" value="GGDEF_dom"/>
</dbReference>
<dbReference type="CDD" id="cd01949">
    <property type="entry name" value="GGDEF"/>
    <property type="match status" value="1"/>
</dbReference>
<dbReference type="Pfam" id="PF08447">
    <property type="entry name" value="PAS_3"/>
    <property type="match status" value="1"/>
</dbReference>
<dbReference type="InterPro" id="IPR052155">
    <property type="entry name" value="Biofilm_reg_signaling"/>
</dbReference>
<reference evidence="6" key="1">
    <citation type="submission" date="2016-10" db="EMBL/GenBank/DDBJ databases">
        <authorList>
            <person name="Varghese N."/>
            <person name="Submissions S."/>
        </authorList>
    </citation>
    <scope>NUCLEOTIDE SEQUENCE [LARGE SCALE GENOMIC DNA]</scope>
    <source>
        <strain evidence="6">CGMCC 1.11014</strain>
    </source>
</reference>
<dbReference type="PROSITE" id="PS50113">
    <property type="entry name" value="PAC"/>
    <property type="match status" value="1"/>
</dbReference>
<dbReference type="SMART" id="SM00091">
    <property type="entry name" value="PAS"/>
    <property type="match status" value="2"/>
</dbReference>
<dbReference type="CDD" id="cd00130">
    <property type="entry name" value="PAS"/>
    <property type="match status" value="2"/>
</dbReference>
<dbReference type="InterPro" id="IPR035965">
    <property type="entry name" value="PAS-like_dom_sf"/>
</dbReference>
<dbReference type="InterPro" id="IPR000700">
    <property type="entry name" value="PAS-assoc_C"/>
</dbReference>
<dbReference type="FunFam" id="3.30.70.270:FF:000001">
    <property type="entry name" value="Diguanylate cyclase domain protein"/>
    <property type="match status" value="1"/>
</dbReference>
<dbReference type="NCBIfam" id="TIGR00254">
    <property type="entry name" value="GGDEF"/>
    <property type="match status" value="1"/>
</dbReference>
<dbReference type="Gene3D" id="3.20.20.450">
    <property type="entry name" value="EAL domain"/>
    <property type="match status" value="1"/>
</dbReference>
<dbReference type="SMART" id="SM00267">
    <property type="entry name" value="GGDEF"/>
    <property type="match status" value="1"/>
</dbReference>
<dbReference type="SMART" id="SM00086">
    <property type="entry name" value="PAC"/>
    <property type="match status" value="2"/>
</dbReference>
<dbReference type="InterPro" id="IPR000014">
    <property type="entry name" value="PAS"/>
</dbReference>
<dbReference type="OrthoDB" id="9813903at2"/>
<dbReference type="Proteomes" id="UP000199391">
    <property type="component" value="Unassembled WGS sequence"/>
</dbReference>
<dbReference type="Gene3D" id="3.30.70.270">
    <property type="match status" value="1"/>
</dbReference>
<protein>
    <submittedName>
        <fullName evidence="5">PAS domain S-box-containing protein/diguanylate cyclase (GGDEF) domain-containing protein</fullName>
    </submittedName>
</protein>
<dbReference type="Gene3D" id="3.30.450.20">
    <property type="entry name" value="PAS domain"/>
    <property type="match status" value="3"/>
</dbReference>
<feature type="domain" description="GGDEF" evidence="4">
    <location>
        <begin position="289"/>
        <end position="422"/>
    </location>
</feature>
<dbReference type="InterPro" id="IPR013655">
    <property type="entry name" value="PAS_fold_3"/>
</dbReference>
<dbReference type="GO" id="GO:0006355">
    <property type="term" value="P:regulation of DNA-templated transcription"/>
    <property type="evidence" value="ECO:0007669"/>
    <property type="project" value="InterPro"/>
</dbReference>
<dbReference type="InterPro" id="IPR001610">
    <property type="entry name" value="PAC"/>
</dbReference>
<dbReference type="PROSITE" id="PS50112">
    <property type="entry name" value="PAS"/>
    <property type="match status" value="1"/>
</dbReference>
<evidence type="ECO:0000313" key="5">
    <source>
        <dbReference type="EMBL" id="SFV13077.1"/>
    </source>
</evidence>
<dbReference type="InterPro" id="IPR013767">
    <property type="entry name" value="PAS_fold"/>
</dbReference>
<feature type="domain" description="PAC" evidence="2">
    <location>
        <begin position="204"/>
        <end position="257"/>
    </location>
</feature>
<organism evidence="5 6">
    <name type="scientific">Pseudoduganella namucuonensis</name>
    <dbReference type="NCBI Taxonomy" id="1035707"/>
    <lineage>
        <taxon>Bacteria</taxon>
        <taxon>Pseudomonadati</taxon>
        <taxon>Pseudomonadota</taxon>
        <taxon>Betaproteobacteria</taxon>
        <taxon>Burkholderiales</taxon>
        <taxon>Oxalobacteraceae</taxon>
        <taxon>Telluria group</taxon>
        <taxon>Pseudoduganella</taxon>
    </lineage>
</organism>
<dbReference type="InterPro" id="IPR043128">
    <property type="entry name" value="Rev_trsase/Diguanyl_cyclase"/>
</dbReference>
<evidence type="ECO:0000259" key="3">
    <source>
        <dbReference type="PROSITE" id="PS50883"/>
    </source>
</evidence>
<feature type="domain" description="PAS" evidence="1">
    <location>
        <begin position="24"/>
        <end position="69"/>
    </location>
</feature>
<dbReference type="PANTHER" id="PTHR44757:SF2">
    <property type="entry name" value="BIOFILM ARCHITECTURE MAINTENANCE PROTEIN MBAA"/>
    <property type="match status" value="1"/>
</dbReference>
<dbReference type="CDD" id="cd01948">
    <property type="entry name" value="EAL"/>
    <property type="match status" value="1"/>
</dbReference>
<dbReference type="PROSITE" id="PS50883">
    <property type="entry name" value="EAL"/>
    <property type="match status" value="1"/>
</dbReference>
<dbReference type="STRING" id="1035707.SAMN05216552_103773"/>
<dbReference type="SUPFAM" id="SSF55785">
    <property type="entry name" value="PYP-like sensor domain (PAS domain)"/>
    <property type="match status" value="2"/>
</dbReference>
<dbReference type="SUPFAM" id="SSF55073">
    <property type="entry name" value="Nucleotide cyclase"/>
    <property type="match status" value="1"/>
</dbReference>
<evidence type="ECO:0000259" key="2">
    <source>
        <dbReference type="PROSITE" id="PS50113"/>
    </source>
</evidence>
<proteinExistence type="predicted"/>
<dbReference type="Pfam" id="PF00990">
    <property type="entry name" value="GGDEF"/>
    <property type="match status" value="1"/>
</dbReference>
<dbReference type="AlphaFoldDB" id="A0A1I7LTU9"/>
<evidence type="ECO:0000313" key="6">
    <source>
        <dbReference type="Proteomes" id="UP000199391"/>
    </source>
</evidence>
<feature type="domain" description="EAL" evidence="3">
    <location>
        <begin position="431"/>
        <end position="682"/>
    </location>
</feature>
<dbReference type="GO" id="GO:0003824">
    <property type="term" value="F:catalytic activity"/>
    <property type="evidence" value="ECO:0007669"/>
    <property type="project" value="UniProtKB-ARBA"/>
</dbReference>
<dbReference type="PROSITE" id="PS50887">
    <property type="entry name" value="GGDEF"/>
    <property type="match status" value="1"/>
</dbReference>
<dbReference type="PANTHER" id="PTHR44757">
    <property type="entry name" value="DIGUANYLATE CYCLASE DGCP"/>
    <property type="match status" value="1"/>
</dbReference>
<dbReference type="InterPro" id="IPR035919">
    <property type="entry name" value="EAL_sf"/>
</dbReference>
<dbReference type="SUPFAM" id="SSF141868">
    <property type="entry name" value="EAL domain-like"/>
    <property type="match status" value="1"/>
</dbReference>
<dbReference type="NCBIfam" id="TIGR00229">
    <property type="entry name" value="sensory_box"/>
    <property type="match status" value="2"/>
</dbReference>
<name>A0A1I7LTU9_9BURK</name>
<dbReference type="EMBL" id="FPBO01000037">
    <property type="protein sequence ID" value="SFV13077.1"/>
    <property type="molecule type" value="Genomic_DNA"/>
</dbReference>
<keyword evidence="6" id="KW-1185">Reference proteome</keyword>
<gene>
    <name evidence="5" type="ORF">SAMN05216552_103773</name>
</gene>
<dbReference type="Pfam" id="PF00563">
    <property type="entry name" value="EAL"/>
    <property type="match status" value="1"/>
</dbReference>
<dbReference type="InterPro" id="IPR001633">
    <property type="entry name" value="EAL_dom"/>
</dbReference>
<dbReference type="Pfam" id="PF00989">
    <property type="entry name" value="PAS"/>
    <property type="match status" value="1"/>
</dbReference>
<evidence type="ECO:0000259" key="4">
    <source>
        <dbReference type="PROSITE" id="PS50887"/>
    </source>
</evidence>
<dbReference type="InterPro" id="IPR029787">
    <property type="entry name" value="Nucleotide_cyclase"/>
</dbReference>
<sequence>MSGVSGVSDEAAEQRDLGAQLMASEARLRNIVERSPDAFVIVDGQGTVQFVNAAAVRMFGVSESDLIGQPFGFPVIGGEITEIDIVHAHGEALIAEMRVLDTEWDGKTAHVAVLRDITERNRAELALRASELRLNFAMAVAGLGYWDVDLHTGGVVHNDMLFSILGYLPGEIAPCSCLELIHPDDVRRVELAQKAHWSGQTSAFSIEMRMRTKTGTWRWVHARGEVLERDRHGKPLRFVGIAEDISARKETEERIRHASQHDPLTRLPNRELLYDFSGRVLASAMRGSRQCAFLFVDLDRFKPINDTYGHDVGDAVLKEVATRLRGCVRSEDIVGRLGGDEFLVVLAHVGSEADAAGVARHILRSLTLPYPLDGLVLALSPSIGISMFPLDGNTVEDLIRNADTAMYHAKDGGRSRFQFFKAAFNERMAQSLTIESRLRSGLEHRDFALFYQPILDTATMAVVGAEALLRWPDTPWGPDLFIPVAEAAGFMSSLGEWVVQEACRQQRDWRGKGVTEFPLSVNVSPSQFRNPGFVRHVANAIRQAGIHPGNLCIELTESTLIRDVDEAVAIIRALKDMGIKIALDDFGTGYSSLSYLSRLPIDVLKLDQSFVRSITHNQSSMVIAESVIVLGNSLALEVIAEGIESREDLDFLRSHQCRHGQGFYFCRPVTAPEFETWCQTRSPDPGPTRSGPRGA</sequence>
<accession>A0A1I7LTU9</accession>
<evidence type="ECO:0000259" key="1">
    <source>
        <dbReference type="PROSITE" id="PS50112"/>
    </source>
</evidence>
<dbReference type="SMART" id="SM00052">
    <property type="entry name" value="EAL"/>
    <property type="match status" value="1"/>
</dbReference>